<name>A0A0M0K6V1_9EUKA</name>
<accession>A0A0M0K6V1</accession>
<comment type="caution">
    <text evidence="6">The sequence shown here is derived from an EMBL/GenBank/DDBJ whole genome shotgun (WGS) entry which is preliminary data.</text>
</comment>
<evidence type="ECO:0000256" key="3">
    <source>
        <dbReference type="ARBA" id="ARBA00023242"/>
    </source>
</evidence>
<dbReference type="InterPro" id="IPR026822">
    <property type="entry name" value="Spp2/MOS2_G-patch"/>
</dbReference>
<evidence type="ECO:0000256" key="1">
    <source>
        <dbReference type="ARBA" id="ARBA00004123"/>
    </source>
</evidence>
<protein>
    <recommendedName>
        <fullName evidence="5">Spp2/MOS2 G-patch domain-containing protein</fullName>
    </recommendedName>
</protein>
<keyword evidence="3" id="KW-0539">Nucleus</keyword>
<evidence type="ECO:0000313" key="6">
    <source>
        <dbReference type="EMBL" id="KOO34519.1"/>
    </source>
</evidence>
<keyword evidence="7" id="KW-1185">Reference proteome</keyword>
<proteinExistence type="predicted"/>
<dbReference type="PANTHER" id="PTHR15818:SF2">
    <property type="entry name" value="G-PATCH DOMAIN AND KOW MOTIFS-CONTAINING PROTEIN"/>
    <property type="match status" value="1"/>
</dbReference>
<evidence type="ECO:0000259" key="5">
    <source>
        <dbReference type="Pfam" id="PF12656"/>
    </source>
</evidence>
<dbReference type="InterPro" id="IPR045166">
    <property type="entry name" value="Spp2-like"/>
</dbReference>
<organism evidence="6 7">
    <name type="scientific">Chrysochromulina tobinii</name>
    <dbReference type="NCBI Taxonomy" id="1460289"/>
    <lineage>
        <taxon>Eukaryota</taxon>
        <taxon>Haptista</taxon>
        <taxon>Haptophyta</taxon>
        <taxon>Prymnesiophyceae</taxon>
        <taxon>Prymnesiales</taxon>
        <taxon>Chrysochromulinaceae</taxon>
        <taxon>Chrysochromulina</taxon>
    </lineage>
</organism>
<dbReference type="CDD" id="cd13153">
    <property type="entry name" value="KOW_GPKOW_B"/>
    <property type="match status" value="1"/>
</dbReference>
<evidence type="ECO:0000313" key="7">
    <source>
        <dbReference type="Proteomes" id="UP000037460"/>
    </source>
</evidence>
<dbReference type="InterPro" id="IPR041994">
    <property type="entry name" value="GPKOW_KOW2"/>
</dbReference>
<feature type="region of interest" description="Disordered" evidence="4">
    <location>
        <begin position="165"/>
        <end position="187"/>
    </location>
</feature>
<feature type="domain" description="Spp2/MOS2 G-patch" evidence="5">
    <location>
        <begin position="114"/>
        <end position="165"/>
    </location>
</feature>
<feature type="region of interest" description="Disordered" evidence="4">
    <location>
        <begin position="1"/>
        <end position="34"/>
    </location>
</feature>
<reference evidence="7" key="1">
    <citation type="journal article" date="2015" name="PLoS Genet.">
        <title>Genome Sequence and Transcriptome Analyses of Chrysochromulina tobin: Metabolic Tools for Enhanced Algal Fitness in the Prominent Order Prymnesiales (Haptophyceae).</title>
        <authorList>
            <person name="Hovde B.T."/>
            <person name="Deodato C.R."/>
            <person name="Hunsperger H.M."/>
            <person name="Ryken S.A."/>
            <person name="Yost W."/>
            <person name="Jha R.K."/>
            <person name="Patterson J."/>
            <person name="Monnat R.J. Jr."/>
            <person name="Barlow S.B."/>
            <person name="Starkenburg S.R."/>
            <person name="Cattolico R.A."/>
        </authorList>
    </citation>
    <scope>NUCLEOTIDE SEQUENCE</scope>
    <source>
        <strain evidence="7">CCMP291</strain>
    </source>
</reference>
<comment type="subcellular location">
    <subcellularLocation>
        <location evidence="1">Nucleus</location>
    </subcellularLocation>
</comment>
<gene>
    <name evidence="6" type="ORF">Ctob_009557</name>
</gene>
<dbReference type="GO" id="GO:0000398">
    <property type="term" value="P:mRNA splicing, via spliceosome"/>
    <property type="evidence" value="ECO:0007669"/>
    <property type="project" value="InterPro"/>
</dbReference>
<dbReference type="Pfam" id="PF12656">
    <property type="entry name" value="G-patch_2"/>
    <property type="match status" value="1"/>
</dbReference>
<dbReference type="PANTHER" id="PTHR15818">
    <property type="entry name" value="G PATCH AND KOW-CONTAINING"/>
    <property type="match status" value="1"/>
</dbReference>
<dbReference type="OrthoDB" id="5577072at2759"/>
<evidence type="ECO:0000256" key="2">
    <source>
        <dbReference type="ARBA" id="ARBA00022737"/>
    </source>
</evidence>
<evidence type="ECO:0000256" key="4">
    <source>
        <dbReference type="SAM" id="MobiDB-lite"/>
    </source>
</evidence>
<dbReference type="Proteomes" id="UP000037460">
    <property type="component" value="Unassembled WGS sequence"/>
</dbReference>
<keyword evidence="2" id="KW-0677">Repeat</keyword>
<sequence>MAFSMALSGAKKSKPSVQPSAVGFGGTVADDEEPRVETVAVTEMMDGKTDADKEPEVKVIAAAPRGSASGSVVPVDEESAAAEAVLAELRAGGTSIFGADDTERYRRDVQTRADSTSRDGYEATSIEEFGKAYLRGYGWQEGNDGAPEPIEYVPRPQLLGLGAAPRVEESPADGSKKRFIKPGDTREPKKEKIYVDERGRQRHVKRVGDKLVEREASGFDKGALVAITAGPHQGLYGRVQSTGGMESDLKVVLKLTLNGEQLTLSAKDCAPVKDAQLERMEPGLTHQQHRSKADAVETALPKRGGTVLILRGAHRLRRGMLLERRSEDARAVVQLAGDLRVVEVSFDDVAEWVGGLGEQLDIADL</sequence>
<dbReference type="EMBL" id="JWZX01001194">
    <property type="protein sequence ID" value="KOO34519.1"/>
    <property type="molecule type" value="Genomic_DNA"/>
</dbReference>
<dbReference type="AlphaFoldDB" id="A0A0M0K6V1"/>
<dbReference type="GO" id="GO:0005681">
    <property type="term" value="C:spliceosomal complex"/>
    <property type="evidence" value="ECO:0007669"/>
    <property type="project" value="TreeGrafter"/>
</dbReference>